<name>A0A414HHW7_BACT4</name>
<dbReference type="Proteomes" id="UP000284785">
    <property type="component" value="Unassembled WGS sequence"/>
</dbReference>
<dbReference type="AlphaFoldDB" id="A0A414HHW7"/>
<evidence type="ECO:0000313" key="2">
    <source>
        <dbReference type="Proteomes" id="UP000284785"/>
    </source>
</evidence>
<proteinExistence type="predicted"/>
<dbReference type="RefSeq" id="WP_117981444.1">
    <property type="nucleotide sequence ID" value="NZ_CABJDH010000011.1"/>
</dbReference>
<gene>
    <name evidence="1" type="ORF">DW780_18130</name>
</gene>
<comment type="caution">
    <text evidence="1">The sequence shown here is derived from an EMBL/GenBank/DDBJ whole genome shotgun (WGS) entry which is preliminary data.</text>
</comment>
<sequence length="1234" mass="142368">MKLIKANDLKRWADTLEIRGLLPELIRRLVHATKPHLSKVYIPTEESTHSAGWDGIVVSEDNDPYLPAGTCLIEMGTNEKVATKANDDYTKRTNGPLEFEKGECTFVFITPREWPKAPSWEADKNKLNKWKRVKVITAVELEDWLSYYPSVALWVAEKLNISHREKIQSIESYWRQWSTNDKGQQLCYSVAVGGREESVKELLEKTENHIAIDVCSHSVEESLAFVVAAILQCGDDNLKNRVVIAKDNETTGLLASQCSNMVIISSGDDKNINPNENCLVYVTHPSARSRSGVSIILRTPEPDDFINALKESGFNETQARQLCSDTGRSTAILRRKLGFERNNPDWAKPENINQLLPALLIGRWLNNLEGDKKLIEELSGMEYCQFENVIQTFAKGNDSPFGLIDNLWYVISPFDAINYAIDFITPQYLDRLSVIIDKVANDIDFDDKKAATTDSLFYQKHNTKYSYYAKEGLFLTLVLLALRGDKNAQLIPWVDEKVRAILNTNTLEWWFSYCKHNLISLLAEASPQVFIQKIEDDVMSDNSIIREMFRINFEHTSLWGNSSHYGYVLSALEDLAWSAENLSRISRILFELSSLGKKKGYAGNPFESLCKIYCLWMPKTKATIEQCFMVLESMVEEFRPFVFRLCRCLVNYSHQSQSINGRIMRWRYFGEDVKAVTMDKFLTALTATVRMLIKNCDYSNDAIECMLETATASDLPAHLRKEVQDAISSNIDFLKGKNKFCNKIREKIYHFEKARDSDWCIGDDEMNWLKNLLEAILPDDIIEANLWKFKAFLPVYELRRREDDIRKWTEKQLSFRVAAVKELYKRIGFDGLRKIAEKSEDKYQTGLAFAKFKTTYPMIDFVINEGFDNQLLAGFFVSLFNTNKERYWKVVRKYNNRNDILISIGTNEELTRFVETLPEEAKENYWKTVSVWCYSDDTLNIMAEQLLKVGRSGDVLSLLCRVNYGGKDIPVAPAFNALQGWLNNIETPEFEQYKHDAEEILEYLDKNPNVKDEQIVSLELLLSEIFHLDSDCRLYHSIYTEPKSLLELISFAYRGDEDFDDKTYSDSERNIGLLSLRFITGHVKSCPGLTKNGTLDEDALMKYADEFMSLAKREKYFRAAKIVFGQLLGNIPDRKDYPQDVLCKLLTKYSEHGRDKSILNSFRCQFFNNCGMTSRLPYDGGRIERTRSEKYKKYADKTRYTYPDVALIFDSLSRDHEYDAHRMDNQAELAKIGY</sequence>
<protein>
    <submittedName>
        <fullName evidence="1">Uncharacterized protein</fullName>
    </submittedName>
</protein>
<dbReference type="EMBL" id="QSJP01000018">
    <property type="protein sequence ID" value="RHD84954.1"/>
    <property type="molecule type" value="Genomic_DNA"/>
</dbReference>
<organism evidence="1 2">
    <name type="scientific">Bacteroides thetaiotaomicron</name>
    <dbReference type="NCBI Taxonomy" id="818"/>
    <lineage>
        <taxon>Bacteria</taxon>
        <taxon>Pseudomonadati</taxon>
        <taxon>Bacteroidota</taxon>
        <taxon>Bacteroidia</taxon>
        <taxon>Bacteroidales</taxon>
        <taxon>Bacteroidaceae</taxon>
        <taxon>Bacteroides</taxon>
    </lineage>
</organism>
<accession>A0A414HHW7</accession>
<reference evidence="1 2" key="1">
    <citation type="submission" date="2018-08" db="EMBL/GenBank/DDBJ databases">
        <title>A genome reference for cultivated species of the human gut microbiota.</title>
        <authorList>
            <person name="Zou Y."/>
            <person name="Xue W."/>
            <person name="Luo G."/>
        </authorList>
    </citation>
    <scope>NUCLEOTIDE SEQUENCE [LARGE SCALE GENOMIC DNA]</scope>
    <source>
        <strain evidence="1 2">AM30-26</strain>
    </source>
</reference>
<evidence type="ECO:0000313" key="1">
    <source>
        <dbReference type="EMBL" id="RHD84954.1"/>
    </source>
</evidence>